<organism evidence="3 4">
    <name type="scientific">Alternaria panax</name>
    <dbReference type="NCBI Taxonomy" id="48097"/>
    <lineage>
        <taxon>Eukaryota</taxon>
        <taxon>Fungi</taxon>
        <taxon>Dikarya</taxon>
        <taxon>Ascomycota</taxon>
        <taxon>Pezizomycotina</taxon>
        <taxon>Dothideomycetes</taxon>
        <taxon>Pleosporomycetidae</taxon>
        <taxon>Pleosporales</taxon>
        <taxon>Pleosporineae</taxon>
        <taxon>Pleosporaceae</taxon>
        <taxon>Alternaria</taxon>
        <taxon>Alternaria sect. Panax</taxon>
    </lineage>
</organism>
<dbReference type="Proteomes" id="UP001199106">
    <property type="component" value="Unassembled WGS sequence"/>
</dbReference>
<evidence type="ECO:0000256" key="1">
    <source>
        <dbReference type="SAM" id="MobiDB-lite"/>
    </source>
</evidence>
<proteinExistence type="predicted"/>
<reference evidence="3" key="1">
    <citation type="submission" date="2021-07" db="EMBL/GenBank/DDBJ databases">
        <title>Genome Resource of American Ginseng Black Spot Pathogen Alternaria panax.</title>
        <authorList>
            <person name="Qiu C."/>
            <person name="Wang W."/>
            <person name="Liu Z."/>
        </authorList>
    </citation>
    <scope>NUCLEOTIDE SEQUENCE</scope>
    <source>
        <strain evidence="3">BNCC115425</strain>
    </source>
</reference>
<keyword evidence="4" id="KW-1185">Reference proteome</keyword>
<feature type="domain" description="JmjC" evidence="2">
    <location>
        <begin position="227"/>
        <end position="371"/>
    </location>
</feature>
<name>A0AAD4I7F1_9PLEO</name>
<comment type="caution">
    <text evidence="3">The sequence shown here is derived from an EMBL/GenBank/DDBJ whole genome shotgun (WGS) entry which is preliminary data.</text>
</comment>
<evidence type="ECO:0000259" key="2">
    <source>
        <dbReference type="PROSITE" id="PS51184"/>
    </source>
</evidence>
<dbReference type="AlphaFoldDB" id="A0AAD4I7F1"/>
<feature type="region of interest" description="Disordered" evidence="1">
    <location>
        <begin position="65"/>
        <end position="91"/>
    </location>
</feature>
<dbReference type="Gene3D" id="2.60.120.650">
    <property type="entry name" value="Cupin"/>
    <property type="match status" value="1"/>
</dbReference>
<gene>
    <name evidence="3" type="ORF">G6011_08033</name>
</gene>
<protein>
    <recommendedName>
        <fullName evidence="2">JmjC domain-containing protein</fullName>
    </recommendedName>
</protein>
<dbReference type="PROSITE" id="PS51184">
    <property type="entry name" value="JMJC"/>
    <property type="match status" value="1"/>
</dbReference>
<evidence type="ECO:0000313" key="3">
    <source>
        <dbReference type="EMBL" id="KAG9185489.1"/>
    </source>
</evidence>
<dbReference type="InterPro" id="IPR003347">
    <property type="entry name" value="JmjC_dom"/>
</dbReference>
<evidence type="ECO:0000313" key="4">
    <source>
        <dbReference type="Proteomes" id="UP001199106"/>
    </source>
</evidence>
<accession>A0AAD4I7F1</accession>
<sequence>MSTCHVRSGAITFYNSRQYQSTLEEKEPFYPQVSPSHQIQLFMYSPVHRIAVTAASTRMQLREYGDENPDLSSHQPVTPSTPQPAPVNTATSTTTLHDQDLVDVMAELERCQVDRRAAFAFNMAKGGRIHPLNDDELKQFRKEKGGVFGSSTWDTPTLSTELPFTFTSLPSPAAVEKAIKSDIGGENHFRFAPSRGSPDDDALAIMRLLDNIGNARYSEPGTVVHMQSPTFNRKRRWIPGWDGDGMLGQSDFLLTIAPAGEVFELEYHDHHFSTTLLTGSKVWLTFPPLQANLDLIRKAYGDMHAANTSRVALDVLAVMQHGIFIIQKPGQTLLFPPFWSVMTFCTKTSTSCGFSLATAAQYMYRIKNMDHWLTANLFWDTGEDQQMHLEEFAAELATHFSLIMTGDFKRFKVANVQNAICSEWIKTATKNNPNVENMKEKIGALLSLIDNEEEREKIDDAFRVAWIEFIQLKRKKKPECRLCHMRIDHMPAGETPDDRLARHVTDVHCDF</sequence>
<dbReference type="EMBL" id="JAANER010000011">
    <property type="protein sequence ID" value="KAG9185489.1"/>
    <property type="molecule type" value="Genomic_DNA"/>
</dbReference>